<organism evidence="1">
    <name type="scientific">viral metagenome</name>
    <dbReference type="NCBI Taxonomy" id="1070528"/>
    <lineage>
        <taxon>unclassified sequences</taxon>
        <taxon>metagenomes</taxon>
        <taxon>organismal metagenomes</taxon>
    </lineage>
</organism>
<dbReference type="AlphaFoldDB" id="A0A6M3LWX7"/>
<dbReference type="EMBL" id="MT143585">
    <property type="protein sequence ID" value="QJA98499.1"/>
    <property type="molecule type" value="Genomic_DNA"/>
</dbReference>
<evidence type="ECO:0000313" key="2">
    <source>
        <dbReference type="EMBL" id="QJB04329.1"/>
    </source>
</evidence>
<protein>
    <submittedName>
        <fullName evidence="1">Uncharacterized protein</fullName>
    </submittedName>
</protein>
<name>A0A6M3LWX7_9ZZZZ</name>
<accession>A0A6M3LWX7</accession>
<reference evidence="1" key="1">
    <citation type="submission" date="2020-03" db="EMBL/GenBank/DDBJ databases">
        <title>The deep terrestrial virosphere.</title>
        <authorList>
            <person name="Holmfeldt K."/>
            <person name="Nilsson E."/>
            <person name="Simone D."/>
            <person name="Lopez-Fernandez M."/>
            <person name="Wu X."/>
            <person name="de Brujin I."/>
            <person name="Lundin D."/>
            <person name="Andersson A."/>
            <person name="Bertilsson S."/>
            <person name="Dopson M."/>
        </authorList>
    </citation>
    <scope>NUCLEOTIDE SEQUENCE</scope>
    <source>
        <strain evidence="1">MM171A01743</strain>
        <strain evidence="2">MM171B00346</strain>
    </source>
</reference>
<evidence type="ECO:0000313" key="1">
    <source>
        <dbReference type="EMBL" id="QJA98499.1"/>
    </source>
</evidence>
<sequence>MSGNRGSNIRKILEAIPDDNWIKASDIAKKIDLSVHEIGGFISHNLLFEFVERRKTSINGGAFYEYRSFRRLRDNSRLDESGSPPLQG</sequence>
<proteinExistence type="predicted"/>
<gene>
    <name evidence="1" type="ORF">MM171A01743_0013</name>
    <name evidence="2" type="ORF">MM171B00346_0041</name>
</gene>
<dbReference type="EMBL" id="MT143879">
    <property type="protein sequence ID" value="QJB04329.1"/>
    <property type="molecule type" value="Genomic_DNA"/>
</dbReference>